<dbReference type="InterPro" id="IPR002347">
    <property type="entry name" value="SDR_fam"/>
</dbReference>
<keyword evidence="8 12" id="KW-0520">NAD</keyword>
<dbReference type="RefSeq" id="WP_136132246.1">
    <property type="nucleotide sequence ID" value="NZ_PDKR01000001.1"/>
</dbReference>
<evidence type="ECO:0000256" key="4">
    <source>
        <dbReference type="ARBA" id="ARBA00022516"/>
    </source>
</evidence>
<feature type="binding site" evidence="15">
    <location>
        <position position="13"/>
    </location>
    <ligand>
        <name>NAD(+)</name>
        <dbReference type="ChEBI" id="CHEBI:57540"/>
    </ligand>
</feature>
<evidence type="ECO:0000313" key="17">
    <source>
        <dbReference type="EMBL" id="PPI88820.1"/>
    </source>
</evidence>
<feature type="binding site" evidence="15">
    <location>
        <begin position="192"/>
        <end position="196"/>
    </location>
    <ligand>
        <name>NAD(+)</name>
        <dbReference type="ChEBI" id="CHEBI:57540"/>
    </ligand>
</feature>
<dbReference type="GO" id="GO:0004318">
    <property type="term" value="F:enoyl-[acyl-carrier-protein] reductase (NADH) activity"/>
    <property type="evidence" value="ECO:0007669"/>
    <property type="project" value="UniProtKB-EC"/>
</dbReference>
<evidence type="ECO:0000256" key="2">
    <source>
        <dbReference type="ARBA" id="ARBA00005194"/>
    </source>
</evidence>
<accession>A0A2P5T2P5</accession>
<dbReference type="PANTHER" id="PTHR43159:SF2">
    <property type="entry name" value="ENOYL-[ACYL-CARRIER-PROTEIN] REDUCTASE [NADH], CHLOROPLASTIC"/>
    <property type="match status" value="1"/>
</dbReference>
<comment type="pathway">
    <text evidence="2">Lipid metabolism; fatty acid biosynthesis.</text>
</comment>
<proteinExistence type="inferred from homology"/>
<evidence type="ECO:0000256" key="14">
    <source>
        <dbReference type="PIRSR" id="PIRSR000094-2"/>
    </source>
</evidence>
<feature type="binding site" evidence="15">
    <location>
        <position position="163"/>
    </location>
    <ligand>
        <name>NAD(+)</name>
        <dbReference type="ChEBI" id="CHEBI:57540"/>
    </ligand>
</feature>
<dbReference type="PRINTS" id="PR00081">
    <property type="entry name" value="GDHRDH"/>
</dbReference>
<dbReference type="Proteomes" id="UP000295937">
    <property type="component" value="Unassembled WGS sequence"/>
</dbReference>
<feature type="active site" description="Proton acceptor" evidence="13">
    <location>
        <position position="146"/>
    </location>
</feature>
<evidence type="ECO:0000256" key="9">
    <source>
        <dbReference type="ARBA" id="ARBA00023098"/>
    </source>
</evidence>
<keyword evidence="10 12" id="KW-0275">Fatty acid biosynthesis</keyword>
<dbReference type="EMBL" id="PDKR01000001">
    <property type="protein sequence ID" value="PPI88820.1"/>
    <property type="molecule type" value="Genomic_DNA"/>
</dbReference>
<feature type="active site" description="Proton acceptor" evidence="13">
    <location>
        <position position="156"/>
    </location>
</feature>
<feature type="binding site" evidence="15">
    <location>
        <begin position="64"/>
        <end position="65"/>
    </location>
    <ligand>
        <name>NAD(+)</name>
        <dbReference type="ChEBI" id="CHEBI:57540"/>
    </ligand>
</feature>
<feature type="binding site" evidence="14">
    <location>
        <position position="95"/>
    </location>
    <ligand>
        <name>substrate</name>
    </ligand>
</feature>
<comment type="function">
    <text evidence="11">Catalyzes the reduction of a carbon-carbon double bond in an enoyl moiety that is covalently linked to an acyl carrier protein (ACP). Involved in the elongation cycle of fatty acid which are used in the lipid metabolism and in the biotin biosynthesis.</text>
</comment>
<evidence type="ECO:0000256" key="15">
    <source>
        <dbReference type="PIRSR" id="PIRSR000094-3"/>
    </source>
</evidence>
<evidence type="ECO:0000256" key="7">
    <source>
        <dbReference type="ARBA" id="ARBA00023002"/>
    </source>
</evidence>
<dbReference type="InterPro" id="IPR014358">
    <property type="entry name" value="Enoyl-ACP_Rdtase_NADH"/>
</dbReference>
<keyword evidence="6" id="KW-0276">Fatty acid metabolism</keyword>
<dbReference type="AlphaFoldDB" id="A0A2P5T2P5"/>
<dbReference type="InterPro" id="IPR036291">
    <property type="entry name" value="NAD(P)-bd_dom_sf"/>
</dbReference>
<comment type="pathway">
    <text evidence="1">Cofactor biosynthesis; biotin biosynthesis.</text>
</comment>
<dbReference type="UniPathway" id="UPA00078"/>
<dbReference type="EC" id="1.3.1.9" evidence="12"/>
<evidence type="ECO:0000256" key="16">
    <source>
        <dbReference type="PIRSR" id="PIRSR000094-4"/>
    </source>
</evidence>
<gene>
    <name evidence="17" type="ORF">CRV09_00720</name>
</gene>
<feature type="binding site" evidence="15">
    <location>
        <position position="92"/>
    </location>
    <ligand>
        <name>NAD(+)</name>
        <dbReference type="ChEBI" id="CHEBI:57540"/>
    </ligand>
</feature>
<evidence type="ECO:0000256" key="6">
    <source>
        <dbReference type="ARBA" id="ARBA00022832"/>
    </source>
</evidence>
<evidence type="ECO:0000256" key="13">
    <source>
        <dbReference type="PIRSR" id="PIRSR000094-1"/>
    </source>
</evidence>
<comment type="similarity">
    <text evidence="3 12">Belongs to the short-chain dehydrogenases/reductases (SDR) family. FabI subfamily.</text>
</comment>
<keyword evidence="9" id="KW-0443">Lipid metabolism</keyword>
<keyword evidence="4 12" id="KW-0444">Lipid biosynthesis</keyword>
<evidence type="ECO:0000256" key="10">
    <source>
        <dbReference type="ARBA" id="ARBA00023160"/>
    </source>
</evidence>
<dbReference type="GO" id="GO:0006633">
    <property type="term" value="P:fatty acid biosynthetic process"/>
    <property type="evidence" value="ECO:0007669"/>
    <property type="project" value="UniProtKB-UniPathway"/>
</dbReference>
<evidence type="ECO:0000256" key="12">
    <source>
        <dbReference type="PIRNR" id="PIRNR000094"/>
    </source>
</evidence>
<feature type="site" description="Involved in acyl-ACP binding" evidence="16">
    <location>
        <position position="201"/>
    </location>
</feature>
<dbReference type="PANTHER" id="PTHR43159">
    <property type="entry name" value="ENOYL-[ACYL-CARRIER-PROTEIN] REDUCTASE"/>
    <property type="match status" value="1"/>
</dbReference>
<dbReference type="CDD" id="cd05372">
    <property type="entry name" value="ENR_SDR"/>
    <property type="match status" value="1"/>
</dbReference>
<dbReference type="Gene3D" id="3.40.50.720">
    <property type="entry name" value="NAD(P)-binding Rossmann-like Domain"/>
    <property type="match status" value="1"/>
</dbReference>
<reference evidence="17 18" key="1">
    <citation type="journal article" date="2018" name="Genome Biol. Evol.">
        <title>Cladogenesis and Genomic Streamlining in Extracellular Endosymbionts of Tropical Stink Bugs.</title>
        <authorList>
            <person name="Otero-Bravo A."/>
            <person name="Goffredi S."/>
            <person name="Sabree Z.L."/>
        </authorList>
    </citation>
    <scope>NUCLEOTIDE SEQUENCE [LARGE SCALE GENOMIC DNA]</scope>
    <source>
        <strain evidence="17 18">SoEO</strain>
    </source>
</reference>
<dbReference type="Pfam" id="PF13561">
    <property type="entry name" value="adh_short_C2"/>
    <property type="match status" value="1"/>
</dbReference>
<dbReference type="UniPathway" id="UPA00094"/>
<comment type="caution">
    <text evidence="17">The sequence shown here is derived from an EMBL/GenBank/DDBJ whole genome shotgun (WGS) entry which is preliminary data.</text>
</comment>
<dbReference type="FunFam" id="3.40.50.720:FF:000054">
    <property type="entry name" value="Enoyl-[acyl-carrier-protein] reductase [NADH]"/>
    <property type="match status" value="1"/>
</dbReference>
<evidence type="ECO:0000256" key="8">
    <source>
        <dbReference type="ARBA" id="ARBA00023027"/>
    </source>
</evidence>
<feature type="binding site" evidence="15">
    <location>
        <position position="40"/>
    </location>
    <ligand>
        <name>NAD(+)</name>
        <dbReference type="ChEBI" id="CHEBI:57540"/>
    </ligand>
</feature>
<protein>
    <recommendedName>
        <fullName evidence="12">Enoyl-[acyl-carrier-protein] reductase [NADH]</fullName>
        <ecNumber evidence="12">1.3.1.9</ecNumber>
    </recommendedName>
</protein>
<keyword evidence="5" id="KW-0093">Biotin biosynthesis</keyword>
<dbReference type="PIRSF" id="PIRSF000094">
    <property type="entry name" value="Enoyl-ACP_rdct"/>
    <property type="match status" value="1"/>
</dbReference>
<feature type="binding site" evidence="15">
    <location>
        <begin position="19"/>
        <end position="20"/>
    </location>
    <ligand>
        <name>NAD(+)</name>
        <dbReference type="ChEBI" id="CHEBI:57540"/>
    </ligand>
</feature>
<dbReference type="OrthoDB" id="9803628at2"/>
<dbReference type="SUPFAM" id="SSF51735">
    <property type="entry name" value="NAD(P)-binding Rossmann-fold domains"/>
    <property type="match status" value="1"/>
</dbReference>
<evidence type="ECO:0000256" key="5">
    <source>
        <dbReference type="ARBA" id="ARBA00022756"/>
    </source>
</evidence>
<sequence length="259" mass="28717">MGFLNGKRILITGISSKLSIAYGIAEAMHRQQAELAFTYQNNKLKNRVEEFAKNFDSKITLQCDVSQENNIKLLFLSLSEYWSKFDGLIHSIAFAPKNQLNGDYVNKVTYEGFKIAHKISSYSFVCMVKECRMMLNPNSSLITLSYLGSKRAIPNYNVMGPAKASLEANVRYIANIIGPEGIRVNAISAGPIRTLASSGIKNFRKMLAYCERVAPLRRTVTIEEIGNLAAFLCSNLSSGITGQIIYVDGGFNIATMNEL</sequence>
<organism evidence="17 18">
    <name type="scientific">Candidatus Pantoea edessiphila</name>
    <dbReference type="NCBI Taxonomy" id="2044610"/>
    <lineage>
        <taxon>Bacteria</taxon>
        <taxon>Pseudomonadati</taxon>
        <taxon>Pseudomonadota</taxon>
        <taxon>Gammaproteobacteria</taxon>
        <taxon>Enterobacterales</taxon>
        <taxon>Erwiniaceae</taxon>
        <taxon>Pantoea</taxon>
    </lineage>
</organism>
<evidence type="ECO:0000256" key="3">
    <source>
        <dbReference type="ARBA" id="ARBA00009233"/>
    </source>
</evidence>
<name>A0A2P5T2P5_9GAMM</name>
<evidence type="ECO:0000256" key="1">
    <source>
        <dbReference type="ARBA" id="ARBA00004746"/>
    </source>
</evidence>
<keyword evidence="7 12" id="KW-0560">Oxidoreductase</keyword>
<evidence type="ECO:0000313" key="18">
    <source>
        <dbReference type="Proteomes" id="UP000295937"/>
    </source>
</evidence>
<comment type="catalytic activity">
    <reaction evidence="12">
        <text>a 2,3-saturated acyl-[ACP] + NAD(+) = a (2E)-enoyl-[ACP] + NADH + H(+)</text>
        <dbReference type="Rhea" id="RHEA:10240"/>
        <dbReference type="Rhea" id="RHEA-COMP:9925"/>
        <dbReference type="Rhea" id="RHEA-COMP:9926"/>
        <dbReference type="ChEBI" id="CHEBI:15378"/>
        <dbReference type="ChEBI" id="CHEBI:57540"/>
        <dbReference type="ChEBI" id="CHEBI:57945"/>
        <dbReference type="ChEBI" id="CHEBI:78784"/>
        <dbReference type="ChEBI" id="CHEBI:78785"/>
        <dbReference type="EC" id="1.3.1.9"/>
    </reaction>
</comment>
<feature type="site" description="Involved in acyl-ACP binding" evidence="16">
    <location>
        <position position="204"/>
    </location>
</feature>
<evidence type="ECO:0000256" key="11">
    <source>
        <dbReference type="ARBA" id="ARBA00025542"/>
    </source>
</evidence>
<feature type="site" description="Involved in acyl-ACP binding" evidence="16">
    <location>
        <position position="205"/>
    </location>
</feature>
<dbReference type="GO" id="GO:0009102">
    <property type="term" value="P:biotin biosynthetic process"/>
    <property type="evidence" value="ECO:0007669"/>
    <property type="project" value="UniProtKB-UniPathway"/>
</dbReference>